<dbReference type="Gene3D" id="3.30.70.870">
    <property type="entry name" value="Elongation Factor G (Translational Gtpase), domain 3"/>
    <property type="match status" value="1"/>
</dbReference>
<keyword evidence="4 7" id="KW-0378">Hydrolase</keyword>
<dbReference type="InterPro" id="IPR009000">
    <property type="entry name" value="Transl_B-barrel_sf"/>
</dbReference>
<dbReference type="InterPro" id="IPR035654">
    <property type="entry name" value="LepA_IV"/>
</dbReference>
<dbReference type="Pfam" id="PF00679">
    <property type="entry name" value="EFG_C"/>
    <property type="match status" value="1"/>
</dbReference>
<comment type="subcellular location">
    <subcellularLocation>
        <location evidence="7">Mitochondrion inner membrane</location>
        <topology evidence="7">Peripheral membrane protein</topology>
        <orientation evidence="7">Matrix side</orientation>
    </subcellularLocation>
    <subcellularLocation>
        <location evidence="1">Plastid</location>
        <location evidence="1">Chloroplast</location>
    </subcellularLocation>
</comment>
<comment type="catalytic activity">
    <reaction evidence="7">
        <text>GTP + H2O = GDP + phosphate + H(+)</text>
        <dbReference type="Rhea" id="RHEA:19669"/>
        <dbReference type="ChEBI" id="CHEBI:15377"/>
        <dbReference type="ChEBI" id="CHEBI:15378"/>
        <dbReference type="ChEBI" id="CHEBI:37565"/>
        <dbReference type="ChEBI" id="CHEBI:43474"/>
        <dbReference type="ChEBI" id="CHEBI:58189"/>
        <dbReference type="EC" id="3.6.5.n1"/>
    </reaction>
</comment>
<dbReference type="GO" id="GO:0005759">
    <property type="term" value="C:mitochondrial matrix"/>
    <property type="evidence" value="ECO:0007669"/>
    <property type="project" value="UniProtKB-UniRule"/>
</dbReference>
<dbReference type="SUPFAM" id="SSF50447">
    <property type="entry name" value="Translation proteins"/>
    <property type="match status" value="1"/>
</dbReference>
<reference evidence="10 11" key="1">
    <citation type="submission" date="2024-10" db="EMBL/GenBank/DDBJ databases">
        <title>Updated reference genomes for cyclostephanoid diatoms.</title>
        <authorList>
            <person name="Roberts W.R."/>
            <person name="Alverson A.J."/>
        </authorList>
    </citation>
    <scope>NUCLEOTIDE SEQUENCE [LARGE SCALE GENOMIC DNA]</scope>
    <source>
        <strain evidence="10 11">AJA276-08</strain>
    </source>
</reference>
<comment type="similarity">
    <text evidence="7">Belongs to the GTP-binding elongation factor family. LepA subfamily.</text>
</comment>
<dbReference type="FunFam" id="3.30.70.2570:FF:000001">
    <property type="entry name" value="Translation factor GUF1, mitochondrial"/>
    <property type="match status" value="1"/>
</dbReference>
<evidence type="ECO:0000256" key="4">
    <source>
        <dbReference type="ARBA" id="ARBA00022801"/>
    </source>
</evidence>
<dbReference type="GO" id="GO:0005525">
    <property type="term" value="F:GTP binding"/>
    <property type="evidence" value="ECO:0007669"/>
    <property type="project" value="UniProtKB-UniRule"/>
</dbReference>
<dbReference type="InterPro" id="IPR038363">
    <property type="entry name" value="LepA_C_sf"/>
</dbReference>
<dbReference type="GO" id="GO:0003924">
    <property type="term" value="F:GTPase activity"/>
    <property type="evidence" value="ECO:0007669"/>
    <property type="project" value="UniProtKB-UniRule"/>
</dbReference>
<feature type="domain" description="Elongation factor EFG" evidence="9">
    <location>
        <begin position="382"/>
        <end position="468"/>
    </location>
</feature>
<accession>A0ABD3NAL9</accession>
<evidence type="ECO:0000256" key="8">
    <source>
        <dbReference type="SAM" id="MobiDB-lite"/>
    </source>
</evidence>
<dbReference type="Gene3D" id="3.30.70.240">
    <property type="match status" value="1"/>
</dbReference>
<evidence type="ECO:0000256" key="5">
    <source>
        <dbReference type="ARBA" id="ARBA00022917"/>
    </source>
</evidence>
<dbReference type="HAMAP" id="MF_00071">
    <property type="entry name" value="LepA"/>
    <property type="match status" value="1"/>
</dbReference>
<keyword evidence="7" id="KW-0496">Mitochondrion</keyword>
<dbReference type="Pfam" id="PF00009">
    <property type="entry name" value="GTP_EFTU"/>
    <property type="match status" value="1"/>
</dbReference>
<evidence type="ECO:0000256" key="1">
    <source>
        <dbReference type="ARBA" id="ARBA00004229"/>
    </source>
</evidence>
<dbReference type="GO" id="GO:0006412">
    <property type="term" value="P:translation"/>
    <property type="evidence" value="ECO:0007669"/>
    <property type="project" value="UniProtKB-KW"/>
</dbReference>
<dbReference type="GO" id="GO:0043022">
    <property type="term" value="F:ribosome binding"/>
    <property type="evidence" value="ECO:0007669"/>
    <property type="project" value="UniProtKB-UniRule"/>
</dbReference>
<comment type="similarity">
    <text evidence="2">Belongs to the TRAFAC class translation factor GTPase superfamily. Classic translation factor GTPase family. LepA subfamily.</text>
</comment>
<comment type="caution">
    <text evidence="10">The sequence shown here is derived from an EMBL/GenBank/DDBJ whole genome shotgun (WGS) entry which is preliminary data.</text>
</comment>
<keyword evidence="11" id="KW-1185">Reference proteome</keyword>
<dbReference type="PANTHER" id="PTHR43512:SF4">
    <property type="entry name" value="TRANSLATION FACTOR GUF1 HOMOLOG, CHLOROPLASTIC"/>
    <property type="match status" value="1"/>
</dbReference>
<dbReference type="Gene3D" id="2.40.30.10">
    <property type="entry name" value="Translation factors"/>
    <property type="match status" value="1"/>
</dbReference>
<evidence type="ECO:0000313" key="11">
    <source>
        <dbReference type="Proteomes" id="UP001530315"/>
    </source>
</evidence>
<keyword evidence="5 7" id="KW-0648">Protein biosynthesis</keyword>
<dbReference type="InterPro" id="IPR035647">
    <property type="entry name" value="EFG_III/V"/>
</dbReference>
<proteinExistence type="inferred from homology"/>
<evidence type="ECO:0000256" key="7">
    <source>
        <dbReference type="HAMAP-Rule" id="MF_03137"/>
    </source>
</evidence>
<name>A0ABD3NAL9_9STRA</name>
<comment type="function">
    <text evidence="7">Promotes mitochondrial protein synthesis. May act as a fidelity factor of the translation reaction, by catalyzing a one-codon backward translocation of tRNAs on improperly translocated ribosomes. Binds to mitochondrial ribosomes in a GTP-dependent manner.</text>
</comment>
<feature type="compositionally biased region" description="Basic and acidic residues" evidence="8">
    <location>
        <begin position="23"/>
        <end position="39"/>
    </location>
</feature>
<feature type="binding site" evidence="7">
    <location>
        <begin position="97"/>
        <end position="100"/>
    </location>
    <ligand>
        <name>GTP</name>
        <dbReference type="ChEBI" id="CHEBI:37565"/>
    </ligand>
</feature>
<evidence type="ECO:0000313" key="10">
    <source>
        <dbReference type="EMBL" id="KAL3773119.1"/>
    </source>
</evidence>
<dbReference type="EMBL" id="JALLAZ020001551">
    <property type="protein sequence ID" value="KAL3773119.1"/>
    <property type="molecule type" value="Genomic_DNA"/>
</dbReference>
<sequence>MGGMRGGGREGGFTIDVGVGPDPKLDESTDDGRRPPPPKKIDLVQPFLGGEIMPISIVRPSSLFFLDRLSRASPPPQTLANVYLALENDLEIIPILNKIDLPAADPDRVTEEIKETIGLDCSNIVRASAKSGLGIDDILESIVKYVPPPKPDTGGPFRALIFDSLYDPYRGVIVFMRVVDGSVRRGDRVRFLASRAEHDVTEVGIMQPNQVAVDRLRAGEVGYLCASIRDVLDARVGDTIVLSSEYRAAAKSLGDGDVREPIPPLPGYSESVPMVFCGVFPVDADQYENLRDALGKMRLNDAAITYEPETSGAMGFGFRCGFLGLLHMDVVRERLEREYDLDLIVTAPTVVYRVEKGDGDKKIVEIVDTPSKMPEILRDMRMEPYVKVEILTPSDYNGQIIELGQERRGILLDIKYLTPTRSTIVYEIPLAEVITDFFDQLKSRTQGYASMEYKVIEYRPGNLVRLDVKINYEDAPPLATIVHVDAAQMVGRRLVASLKELIPRQMFKVPIQACIGVKVIASAVISPMRKDVLAKCYGGDISRKKKLLQKQAKGKKRMKAMGKVNVPQEAFMAVIKLDKSAGKE</sequence>
<dbReference type="InterPro" id="IPR004161">
    <property type="entry name" value="EFTu-like_2"/>
</dbReference>
<dbReference type="GO" id="GO:0005743">
    <property type="term" value="C:mitochondrial inner membrane"/>
    <property type="evidence" value="ECO:0007669"/>
    <property type="project" value="UniProtKB-SubCell"/>
</dbReference>
<dbReference type="GO" id="GO:0045727">
    <property type="term" value="P:positive regulation of translation"/>
    <property type="evidence" value="ECO:0007669"/>
    <property type="project" value="UniProtKB-UniRule"/>
</dbReference>
<dbReference type="Gene3D" id="3.40.50.300">
    <property type="entry name" value="P-loop containing nucleotide triphosphate hydrolases"/>
    <property type="match status" value="1"/>
</dbReference>
<evidence type="ECO:0000256" key="3">
    <source>
        <dbReference type="ARBA" id="ARBA00022741"/>
    </source>
</evidence>
<evidence type="ECO:0000256" key="6">
    <source>
        <dbReference type="ARBA" id="ARBA00023134"/>
    </source>
</evidence>
<dbReference type="CDD" id="cd03709">
    <property type="entry name" value="lepA_C"/>
    <property type="match status" value="1"/>
</dbReference>
<dbReference type="Proteomes" id="UP001530315">
    <property type="component" value="Unassembled WGS sequence"/>
</dbReference>
<dbReference type="PANTHER" id="PTHR43512">
    <property type="entry name" value="TRANSLATION FACTOR GUF1-RELATED"/>
    <property type="match status" value="1"/>
</dbReference>
<dbReference type="Pfam" id="PF06421">
    <property type="entry name" value="LepA_C"/>
    <property type="match status" value="1"/>
</dbReference>
<dbReference type="Gene3D" id="3.30.70.2570">
    <property type="entry name" value="Elongation factor 4, C-terminal domain"/>
    <property type="match status" value="1"/>
</dbReference>
<feature type="compositionally biased region" description="Gly residues" evidence="8">
    <location>
        <begin position="1"/>
        <end position="11"/>
    </location>
</feature>
<dbReference type="AlphaFoldDB" id="A0ABD3NAL9"/>
<dbReference type="CDD" id="cd03699">
    <property type="entry name" value="EF4_II"/>
    <property type="match status" value="1"/>
</dbReference>
<dbReference type="Pfam" id="PF03144">
    <property type="entry name" value="GTP_EFTU_D2"/>
    <property type="match status" value="1"/>
</dbReference>
<dbReference type="CDD" id="cd16260">
    <property type="entry name" value="EF4_III"/>
    <property type="match status" value="1"/>
</dbReference>
<keyword evidence="6 7" id="KW-0342">GTP-binding</keyword>
<comment type="caution">
    <text evidence="7">Lacks conserved residue(s) required for the propagation of feature annotation.</text>
</comment>
<dbReference type="GO" id="GO:0009507">
    <property type="term" value="C:chloroplast"/>
    <property type="evidence" value="ECO:0007669"/>
    <property type="project" value="UniProtKB-SubCell"/>
</dbReference>
<gene>
    <name evidence="10" type="ORF">ACHAW5_005557</name>
</gene>
<dbReference type="NCBIfam" id="TIGR01393">
    <property type="entry name" value="lepA"/>
    <property type="match status" value="1"/>
</dbReference>
<keyword evidence="7" id="KW-0472">Membrane</keyword>
<dbReference type="InterPro" id="IPR000640">
    <property type="entry name" value="EFG_V-like"/>
</dbReference>
<dbReference type="EC" id="3.6.5.n1" evidence="7"/>
<dbReference type="SUPFAM" id="SSF52540">
    <property type="entry name" value="P-loop containing nucleoside triphosphate hydrolases"/>
    <property type="match status" value="1"/>
</dbReference>
<keyword evidence="3 7" id="KW-0547">Nucleotide-binding</keyword>
<dbReference type="InterPro" id="IPR027417">
    <property type="entry name" value="P-loop_NTPase"/>
</dbReference>
<dbReference type="FunFam" id="2.40.30.10:FF:000015">
    <property type="entry name" value="Translation factor GUF1, mitochondrial"/>
    <property type="match status" value="1"/>
</dbReference>
<dbReference type="SUPFAM" id="SSF54980">
    <property type="entry name" value="EF-G C-terminal domain-like"/>
    <property type="match status" value="2"/>
</dbReference>
<dbReference type="InterPro" id="IPR000795">
    <property type="entry name" value="T_Tr_GTP-bd_dom"/>
</dbReference>
<organism evidence="10 11">
    <name type="scientific">Stephanodiscus triporus</name>
    <dbReference type="NCBI Taxonomy" id="2934178"/>
    <lineage>
        <taxon>Eukaryota</taxon>
        <taxon>Sar</taxon>
        <taxon>Stramenopiles</taxon>
        <taxon>Ochrophyta</taxon>
        <taxon>Bacillariophyta</taxon>
        <taxon>Coscinodiscophyceae</taxon>
        <taxon>Thalassiosirophycidae</taxon>
        <taxon>Stephanodiscales</taxon>
        <taxon>Stephanodiscaceae</taxon>
        <taxon>Stephanodiscus</taxon>
    </lineage>
</organism>
<evidence type="ECO:0000259" key="9">
    <source>
        <dbReference type="SMART" id="SM00838"/>
    </source>
</evidence>
<dbReference type="FunFam" id="3.30.70.870:FF:000004">
    <property type="entry name" value="Translation factor GUF1, mitochondrial"/>
    <property type="match status" value="1"/>
</dbReference>
<protein>
    <recommendedName>
        <fullName evidence="7">Translation factor GUF1 homolog, mitochondrial</fullName>
        <ecNumber evidence="7">3.6.5.n1</ecNumber>
    </recommendedName>
    <alternativeName>
        <fullName evidence="7">Elongation factor 4 homolog</fullName>
        <shortName evidence="7">EF-4</shortName>
    </alternativeName>
    <alternativeName>
        <fullName evidence="7">GTPase GUF1 homolog</fullName>
    </alternativeName>
    <alternativeName>
        <fullName evidence="7">Ribosomal back-translocase</fullName>
    </alternativeName>
</protein>
<keyword evidence="7" id="KW-0999">Mitochondrion inner membrane</keyword>
<feature type="region of interest" description="Disordered" evidence="8">
    <location>
        <begin position="1"/>
        <end position="39"/>
    </location>
</feature>
<dbReference type="InterPro" id="IPR006297">
    <property type="entry name" value="EF-4"/>
</dbReference>
<dbReference type="InterPro" id="IPR013842">
    <property type="entry name" value="LepA_CTD"/>
</dbReference>
<dbReference type="SMART" id="SM00838">
    <property type="entry name" value="EFG_C"/>
    <property type="match status" value="1"/>
</dbReference>
<evidence type="ECO:0000256" key="2">
    <source>
        <dbReference type="ARBA" id="ARBA00005454"/>
    </source>
</evidence>